<keyword evidence="6 8" id="KW-0694">RNA-binding</keyword>
<comment type="similarity">
    <text evidence="1 6 7">Belongs to the universal ribosomal protein uL16 family.</text>
</comment>
<evidence type="ECO:0000256" key="8">
    <source>
        <dbReference type="RuleBase" id="RU004414"/>
    </source>
</evidence>
<protein>
    <recommendedName>
        <fullName evidence="5 6">Large ribosomal subunit protein uL16</fullName>
    </recommendedName>
</protein>
<accession>A0A955L147</accession>
<dbReference type="CDD" id="cd01433">
    <property type="entry name" value="Ribosomal_L16_L10e"/>
    <property type="match status" value="1"/>
</dbReference>
<dbReference type="FunFam" id="3.90.1170.10:FF:000001">
    <property type="entry name" value="50S ribosomal protein L16"/>
    <property type="match status" value="1"/>
</dbReference>
<dbReference type="PRINTS" id="PR00060">
    <property type="entry name" value="RIBOSOMALL16"/>
</dbReference>
<keyword evidence="3 6" id="KW-0689">Ribosomal protein</keyword>
<organism evidence="10 11">
    <name type="scientific">Candidatus Dojkabacteria bacterium</name>
    <dbReference type="NCBI Taxonomy" id="2099670"/>
    <lineage>
        <taxon>Bacteria</taxon>
        <taxon>Candidatus Dojkabacteria</taxon>
    </lineage>
</organism>
<dbReference type="Proteomes" id="UP000745577">
    <property type="component" value="Unassembled WGS sequence"/>
</dbReference>
<evidence type="ECO:0000256" key="1">
    <source>
        <dbReference type="ARBA" id="ARBA00008931"/>
    </source>
</evidence>
<dbReference type="GO" id="GO:0019843">
    <property type="term" value="F:rRNA binding"/>
    <property type="evidence" value="ECO:0007669"/>
    <property type="project" value="UniProtKB-UniRule"/>
</dbReference>
<comment type="caution">
    <text evidence="10">The sequence shown here is derived from an EMBL/GenBank/DDBJ whole genome shotgun (WGS) entry which is preliminary data.</text>
</comment>
<reference evidence="10" key="2">
    <citation type="journal article" date="2021" name="Microbiome">
        <title>Successional dynamics and alternative stable states in a saline activated sludge microbial community over 9 years.</title>
        <authorList>
            <person name="Wang Y."/>
            <person name="Ye J."/>
            <person name="Ju F."/>
            <person name="Liu L."/>
            <person name="Boyd J.A."/>
            <person name="Deng Y."/>
            <person name="Parks D.H."/>
            <person name="Jiang X."/>
            <person name="Yin X."/>
            <person name="Woodcroft B.J."/>
            <person name="Tyson G.W."/>
            <person name="Hugenholtz P."/>
            <person name="Polz M.F."/>
            <person name="Zhang T."/>
        </authorList>
    </citation>
    <scope>NUCLEOTIDE SEQUENCE</scope>
    <source>
        <strain evidence="10">HKST-UBA15</strain>
    </source>
</reference>
<evidence type="ECO:0000256" key="6">
    <source>
        <dbReference type="HAMAP-Rule" id="MF_01342"/>
    </source>
</evidence>
<evidence type="ECO:0000313" key="10">
    <source>
        <dbReference type="EMBL" id="MCA9380015.1"/>
    </source>
</evidence>
<dbReference type="HAMAP" id="MF_01342">
    <property type="entry name" value="Ribosomal_uL16"/>
    <property type="match status" value="1"/>
</dbReference>
<dbReference type="InterPro" id="IPR036920">
    <property type="entry name" value="Ribosomal_uL16_sf"/>
</dbReference>
<dbReference type="SUPFAM" id="SSF54686">
    <property type="entry name" value="Ribosomal protein L16p/L10e"/>
    <property type="match status" value="1"/>
</dbReference>
<reference evidence="10" key="1">
    <citation type="submission" date="2020-04" db="EMBL/GenBank/DDBJ databases">
        <authorList>
            <person name="Zhang T."/>
        </authorList>
    </citation>
    <scope>NUCLEOTIDE SEQUENCE</scope>
    <source>
        <strain evidence="10">HKST-UBA15</strain>
    </source>
</reference>
<dbReference type="InterPro" id="IPR047873">
    <property type="entry name" value="Ribosomal_uL16"/>
</dbReference>
<feature type="compositionally biased region" description="Basic residues" evidence="9">
    <location>
        <begin position="8"/>
        <end position="17"/>
    </location>
</feature>
<gene>
    <name evidence="6 10" type="primary">rplP</name>
    <name evidence="10" type="ORF">KC675_02435</name>
</gene>
<dbReference type="GO" id="GO:0003735">
    <property type="term" value="F:structural constituent of ribosome"/>
    <property type="evidence" value="ECO:0007669"/>
    <property type="project" value="InterPro"/>
</dbReference>
<proteinExistence type="inferred from homology"/>
<comment type="subunit">
    <text evidence="6 8">Part of the 50S ribosomal subunit.</text>
</comment>
<dbReference type="InterPro" id="IPR020798">
    <property type="entry name" value="Ribosomal_uL16_CS"/>
</dbReference>
<evidence type="ECO:0000256" key="5">
    <source>
        <dbReference type="ARBA" id="ARBA00035198"/>
    </source>
</evidence>
<evidence type="ECO:0000256" key="9">
    <source>
        <dbReference type="SAM" id="MobiDB-lite"/>
    </source>
</evidence>
<dbReference type="NCBIfam" id="TIGR01164">
    <property type="entry name" value="rplP_bact"/>
    <property type="match status" value="1"/>
</dbReference>
<evidence type="ECO:0000256" key="7">
    <source>
        <dbReference type="RuleBase" id="RU004413"/>
    </source>
</evidence>
<keyword evidence="2 6" id="KW-0820">tRNA-binding</keyword>
<dbReference type="PANTHER" id="PTHR12220">
    <property type="entry name" value="50S/60S RIBOSOMAL PROTEIN L16"/>
    <property type="match status" value="1"/>
</dbReference>
<dbReference type="PROSITE" id="PS00586">
    <property type="entry name" value="RIBOSOMAL_L16_1"/>
    <property type="match status" value="1"/>
</dbReference>
<dbReference type="EMBL" id="JAGQLL010000025">
    <property type="protein sequence ID" value="MCA9380015.1"/>
    <property type="molecule type" value="Genomic_DNA"/>
</dbReference>
<dbReference type="GO" id="GO:0006412">
    <property type="term" value="P:translation"/>
    <property type="evidence" value="ECO:0007669"/>
    <property type="project" value="UniProtKB-UniRule"/>
</dbReference>
<evidence type="ECO:0000256" key="3">
    <source>
        <dbReference type="ARBA" id="ARBA00022980"/>
    </source>
</evidence>
<keyword evidence="6 8" id="KW-0699">rRNA-binding</keyword>
<comment type="function">
    <text evidence="6 8">Binds 23S rRNA and is also seen to make contacts with the A and possibly P site tRNAs.</text>
</comment>
<sequence length="136" mass="15101">MLQPSNTKYRKAFRGRMKGTASTGNELSSGDFGLQSVTRSWVNSRQIEAARKALVREMKRKGKLWIRVFPHKPYTKKPAEVRMGKGKGGVEGYVAVVKPGRVMFEIGGVDEAIAVEALRKASQKLPVLTRIISRQG</sequence>
<dbReference type="InterPro" id="IPR016180">
    <property type="entry name" value="Ribosomal_uL16_dom"/>
</dbReference>
<dbReference type="PANTHER" id="PTHR12220:SF13">
    <property type="entry name" value="LARGE RIBOSOMAL SUBUNIT PROTEIN UL16M"/>
    <property type="match status" value="1"/>
</dbReference>
<dbReference type="InterPro" id="IPR000114">
    <property type="entry name" value="Ribosomal_uL16_bact-type"/>
</dbReference>
<dbReference type="AlphaFoldDB" id="A0A955L147"/>
<dbReference type="GO" id="GO:0000049">
    <property type="term" value="F:tRNA binding"/>
    <property type="evidence" value="ECO:0007669"/>
    <property type="project" value="UniProtKB-KW"/>
</dbReference>
<dbReference type="GO" id="GO:0022625">
    <property type="term" value="C:cytosolic large ribosomal subunit"/>
    <property type="evidence" value="ECO:0007669"/>
    <property type="project" value="TreeGrafter"/>
</dbReference>
<keyword evidence="4 6" id="KW-0687">Ribonucleoprotein</keyword>
<name>A0A955L147_9BACT</name>
<evidence type="ECO:0000313" key="11">
    <source>
        <dbReference type="Proteomes" id="UP000745577"/>
    </source>
</evidence>
<dbReference type="Pfam" id="PF00252">
    <property type="entry name" value="Ribosomal_L16"/>
    <property type="match status" value="1"/>
</dbReference>
<dbReference type="Gene3D" id="3.90.1170.10">
    <property type="entry name" value="Ribosomal protein L10e/L16"/>
    <property type="match status" value="1"/>
</dbReference>
<evidence type="ECO:0000256" key="4">
    <source>
        <dbReference type="ARBA" id="ARBA00023274"/>
    </source>
</evidence>
<evidence type="ECO:0000256" key="2">
    <source>
        <dbReference type="ARBA" id="ARBA00022555"/>
    </source>
</evidence>
<feature type="region of interest" description="Disordered" evidence="9">
    <location>
        <begin position="1"/>
        <end position="26"/>
    </location>
</feature>